<organism evidence="1 2">
    <name type="scientific">Enterocloster asparagiformis</name>
    <dbReference type="NCBI Taxonomy" id="333367"/>
    <lineage>
        <taxon>Bacteria</taxon>
        <taxon>Bacillati</taxon>
        <taxon>Bacillota</taxon>
        <taxon>Clostridia</taxon>
        <taxon>Lachnospirales</taxon>
        <taxon>Lachnospiraceae</taxon>
        <taxon>Enterocloster</taxon>
    </lineage>
</organism>
<dbReference type="AlphaFoldDB" id="A0A413FJM3"/>
<dbReference type="GO" id="GO:0004713">
    <property type="term" value="F:protein tyrosine kinase activity"/>
    <property type="evidence" value="ECO:0007669"/>
    <property type="project" value="TreeGrafter"/>
</dbReference>
<comment type="caution">
    <text evidence="1">The sequence shown here is derived from an EMBL/GenBank/DDBJ whole genome shotgun (WGS) entry which is preliminary data.</text>
</comment>
<evidence type="ECO:0000313" key="2">
    <source>
        <dbReference type="Proteomes" id="UP000283880"/>
    </source>
</evidence>
<dbReference type="SFLD" id="SFLDG01129">
    <property type="entry name" value="C1.5:_HAD__Beta-PGM__Phosphata"/>
    <property type="match status" value="1"/>
</dbReference>
<dbReference type="Gene3D" id="3.40.50.1000">
    <property type="entry name" value="HAD superfamily/HAD-like"/>
    <property type="match status" value="1"/>
</dbReference>
<dbReference type="Gene3D" id="1.10.150.240">
    <property type="entry name" value="Putative phosphatase, domain 2"/>
    <property type="match status" value="1"/>
</dbReference>
<dbReference type="RefSeq" id="WP_007713892.1">
    <property type="nucleotide sequence ID" value="NZ_BAABXR010000002.1"/>
</dbReference>
<gene>
    <name evidence="1" type="ORF">DWV29_04475</name>
</gene>
<name>A0A413FJM3_9FIRM</name>
<keyword evidence="1" id="KW-0378">Hydrolase</keyword>
<dbReference type="InterPro" id="IPR041492">
    <property type="entry name" value="HAD_2"/>
</dbReference>
<dbReference type="GO" id="GO:0005829">
    <property type="term" value="C:cytosol"/>
    <property type="evidence" value="ECO:0007669"/>
    <property type="project" value="TreeGrafter"/>
</dbReference>
<proteinExistence type="predicted"/>
<protein>
    <submittedName>
        <fullName evidence="1">HAD family hydrolase</fullName>
    </submittedName>
</protein>
<dbReference type="PANTHER" id="PTHR43434:SF20">
    <property type="entry name" value="5'-NUCLEOTIDASE"/>
    <property type="match status" value="1"/>
</dbReference>
<accession>A0A413FJM3</accession>
<dbReference type="SUPFAM" id="SSF56784">
    <property type="entry name" value="HAD-like"/>
    <property type="match status" value="1"/>
</dbReference>
<evidence type="ECO:0000313" key="1">
    <source>
        <dbReference type="EMBL" id="RGX32049.1"/>
    </source>
</evidence>
<dbReference type="InterPro" id="IPR050155">
    <property type="entry name" value="HAD-like_hydrolase_sf"/>
</dbReference>
<dbReference type="GO" id="GO:0016787">
    <property type="term" value="F:hydrolase activity"/>
    <property type="evidence" value="ECO:0007669"/>
    <property type="project" value="UniProtKB-KW"/>
</dbReference>
<dbReference type="InterPro" id="IPR036412">
    <property type="entry name" value="HAD-like_sf"/>
</dbReference>
<dbReference type="OrthoDB" id="9792518at2"/>
<dbReference type="EMBL" id="QSBM01000002">
    <property type="protein sequence ID" value="RGX32049.1"/>
    <property type="molecule type" value="Genomic_DNA"/>
</dbReference>
<reference evidence="1 2" key="1">
    <citation type="submission" date="2018-08" db="EMBL/GenBank/DDBJ databases">
        <title>A genome reference for cultivated species of the human gut microbiota.</title>
        <authorList>
            <person name="Zou Y."/>
            <person name="Xue W."/>
            <person name="Luo G."/>
        </authorList>
    </citation>
    <scope>NUCLEOTIDE SEQUENCE [LARGE SCALE GENOMIC DNA]</scope>
    <source>
        <strain evidence="1 2">AF04-15</strain>
    </source>
</reference>
<sequence length="230" mass="26169">MRTTGWRITHLKDYILFDLDGTLTNPKEGITKSVQFALRRYGIRVDDLDSLIPFIGPPLSESFRRFYGFEEQQSREAVLVYREYFTDRGWLENLEYPGVRGMLERLSSAGKHLMVATSKPEVFAMRILKHFNLDGYFEHVAGADLEETRVKKADVMRYLLERAGLGTDRESIARMVMVGDREHDVLGAAELGMECVGVLHGYGSLEELEQSGACAVVRDARELEQLLLAM</sequence>
<dbReference type="SFLD" id="SFLDS00003">
    <property type="entry name" value="Haloacid_Dehalogenase"/>
    <property type="match status" value="1"/>
</dbReference>
<dbReference type="InterPro" id="IPR023198">
    <property type="entry name" value="PGP-like_dom2"/>
</dbReference>
<dbReference type="Proteomes" id="UP000283880">
    <property type="component" value="Unassembled WGS sequence"/>
</dbReference>
<dbReference type="Pfam" id="PF13419">
    <property type="entry name" value="HAD_2"/>
    <property type="match status" value="1"/>
</dbReference>
<dbReference type="PANTHER" id="PTHR43434">
    <property type="entry name" value="PHOSPHOGLYCOLATE PHOSPHATASE"/>
    <property type="match status" value="1"/>
</dbReference>
<dbReference type="CDD" id="cd04302">
    <property type="entry name" value="HAD_5NT"/>
    <property type="match status" value="1"/>
</dbReference>
<dbReference type="InterPro" id="IPR023214">
    <property type="entry name" value="HAD_sf"/>
</dbReference>